<evidence type="ECO:0000313" key="3">
    <source>
        <dbReference type="Proteomes" id="UP001203410"/>
    </source>
</evidence>
<feature type="chain" id="PRO_5045051823" evidence="1">
    <location>
        <begin position="21"/>
        <end position="251"/>
    </location>
</feature>
<dbReference type="GO" id="GO:0032259">
    <property type="term" value="P:methylation"/>
    <property type="evidence" value="ECO:0007669"/>
    <property type="project" value="UniProtKB-KW"/>
</dbReference>
<keyword evidence="1" id="KW-0732">Signal</keyword>
<protein>
    <submittedName>
        <fullName evidence="2">Methyltransferase</fullName>
    </submittedName>
</protein>
<dbReference type="Proteomes" id="UP001203410">
    <property type="component" value="Unassembled WGS sequence"/>
</dbReference>
<proteinExistence type="predicted"/>
<feature type="signal peptide" evidence="1">
    <location>
        <begin position="1"/>
        <end position="20"/>
    </location>
</feature>
<dbReference type="Gene3D" id="3.40.50.150">
    <property type="entry name" value="Vaccinia Virus protein VP39"/>
    <property type="match status" value="1"/>
</dbReference>
<keyword evidence="2" id="KW-0489">Methyltransferase</keyword>
<keyword evidence="3" id="KW-1185">Reference proteome</keyword>
<organism evidence="2 3">
    <name type="scientific">Sphingomonas caseinilyticus</name>
    <dbReference type="NCBI Taxonomy" id="2908205"/>
    <lineage>
        <taxon>Bacteria</taxon>
        <taxon>Pseudomonadati</taxon>
        <taxon>Pseudomonadota</taxon>
        <taxon>Alphaproteobacteria</taxon>
        <taxon>Sphingomonadales</taxon>
        <taxon>Sphingomonadaceae</taxon>
        <taxon>Sphingomonas</taxon>
    </lineage>
</organism>
<evidence type="ECO:0000256" key="1">
    <source>
        <dbReference type="SAM" id="SignalP"/>
    </source>
</evidence>
<comment type="caution">
    <text evidence="2">The sequence shown here is derived from an EMBL/GenBank/DDBJ whole genome shotgun (WGS) entry which is preliminary data.</text>
</comment>
<accession>A0ABT0RSX8</accession>
<dbReference type="EMBL" id="JAMGBA010000001">
    <property type="protein sequence ID" value="MCL6698107.1"/>
    <property type="molecule type" value="Genomic_DNA"/>
</dbReference>
<dbReference type="SUPFAM" id="SSF53335">
    <property type="entry name" value="S-adenosyl-L-methionine-dependent methyltransferases"/>
    <property type="match status" value="1"/>
</dbReference>
<dbReference type="GO" id="GO:0008168">
    <property type="term" value="F:methyltransferase activity"/>
    <property type="evidence" value="ECO:0007669"/>
    <property type="project" value="UniProtKB-KW"/>
</dbReference>
<sequence length="251" mass="27698">MRGIILAALLATAVPAAAWAEPADVAASVAATTSRTEANIKLDEGRKPAELLSFLGLEKGMRVLDMFGANQYWAEIMAPAVGPDGFVVVWQPNQFLNDKRKATFAEFAGRQKNVLLINSPFEQPSIGVGAYDFILMNLDYHDVYWESAERKISRMEPDAWLQRLYAAAKPGAVVGIIDHIATPGGDTRAVVEKVHRIDPAVVKADFLRAGFVLEGESDLLKNPADDHSINVFDEKVRGKTDRFIFKFRKPQ</sequence>
<evidence type="ECO:0000313" key="2">
    <source>
        <dbReference type="EMBL" id="MCL6698107.1"/>
    </source>
</evidence>
<keyword evidence="2" id="KW-0808">Transferase</keyword>
<name>A0ABT0RSX8_9SPHN</name>
<dbReference type="RefSeq" id="WP_249903447.1">
    <property type="nucleotide sequence ID" value="NZ_JAMGBA010000001.1"/>
</dbReference>
<reference evidence="2 3" key="1">
    <citation type="submission" date="2022-05" db="EMBL/GenBank/DDBJ databases">
        <authorList>
            <person name="Jo J.-H."/>
            <person name="Im W.-T."/>
        </authorList>
    </citation>
    <scope>NUCLEOTIDE SEQUENCE [LARGE SCALE GENOMIC DNA]</scope>
    <source>
        <strain evidence="2 3">NSE70-1</strain>
    </source>
</reference>
<gene>
    <name evidence="2" type="ORF">LZ496_04815</name>
</gene>
<dbReference type="InterPro" id="IPR029063">
    <property type="entry name" value="SAM-dependent_MTases_sf"/>
</dbReference>